<sequence>MVSDTDSSPPADADDASRDDRTAVDPTSATTDGGSTAADPRDDPTYDVVYRATRDAMWDVVGTATLVLFYLALTGIGLSVAWTGLRFGIGPTAVAIGLVGLAVCLFSVYRVYVLATE</sequence>
<accession>A0ABU2G511</accession>
<evidence type="ECO:0000256" key="2">
    <source>
        <dbReference type="SAM" id="Phobius"/>
    </source>
</evidence>
<organism evidence="3 4">
    <name type="scientific">Halogeometricum luteum</name>
    <dbReference type="NCBI Taxonomy" id="2950537"/>
    <lineage>
        <taxon>Archaea</taxon>
        <taxon>Methanobacteriati</taxon>
        <taxon>Methanobacteriota</taxon>
        <taxon>Stenosarchaea group</taxon>
        <taxon>Halobacteria</taxon>
        <taxon>Halobacteriales</taxon>
        <taxon>Haloferacaceae</taxon>
        <taxon>Halogeometricum</taxon>
    </lineage>
</organism>
<keyword evidence="2" id="KW-1133">Transmembrane helix</keyword>
<evidence type="ECO:0000256" key="1">
    <source>
        <dbReference type="SAM" id="MobiDB-lite"/>
    </source>
</evidence>
<feature type="transmembrane region" description="Helical" evidence="2">
    <location>
        <begin position="60"/>
        <end position="82"/>
    </location>
</feature>
<reference evidence="3 4" key="1">
    <citation type="submission" date="2022-06" db="EMBL/GenBank/DDBJ databases">
        <title>Halogeometricum sp. a new haloarchaeum isolate from saline soil.</title>
        <authorList>
            <person name="Strakova D."/>
            <person name="Galisteo C."/>
            <person name="Sanchez-Porro C."/>
            <person name="Ventosa A."/>
        </authorList>
    </citation>
    <scope>NUCLEOTIDE SEQUENCE [LARGE SCALE GENOMIC DNA]</scope>
    <source>
        <strain evidence="4">S3BR25-2</strain>
    </source>
</reference>
<feature type="compositionally biased region" description="Low complexity" evidence="1">
    <location>
        <begin position="24"/>
        <end position="38"/>
    </location>
</feature>
<protein>
    <submittedName>
        <fullName evidence="3">Uncharacterized protein</fullName>
    </submittedName>
</protein>
<evidence type="ECO:0000313" key="4">
    <source>
        <dbReference type="Proteomes" id="UP001254813"/>
    </source>
</evidence>
<name>A0ABU2G511_9EURY</name>
<dbReference type="RefSeq" id="WP_310929834.1">
    <property type="nucleotide sequence ID" value="NZ_JAMQOQ010000005.1"/>
</dbReference>
<feature type="compositionally biased region" description="Low complexity" evidence="1">
    <location>
        <begin position="1"/>
        <end position="11"/>
    </location>
</feature>
<dbReference type="Proteomes" id="UP001254813">
    <property type="component" value="Unassembled WGS sequence"/>
</dbReference>
<keyword evidence="2" id="KW-0812">Transmembrane</keyword>
<keyword evidence="2" id="KW-0472">Membrane</keyword>
<proteinExistence type="predicted"/>
<keyword evidence="4" id="KW-1185">Reference proteome</keyword>
<evidence type="ECO:0000313" key="3">
    <source>
        <dbReference type="EMBL" id="MDS0295865.1"/>
    </source>
</evidence>
<feature type="region of interest" description="Disordered" evidence="1">
    <location>
        <begin position="1"/>
        <end position="44"/>
    </location>
</feature>
<gene>
    <name evidence="3" type="ORF">NDI79_16960</name>
</gene>
<feature type="transmembrane region" description="Helical" evidence="2">
    <location>
        <begin position="88"/>
        <end position="112"/>
    </location>
</feature>
<dbReference type="EMBL" id="JAMQOQ010000005">
    <property type="protein sequence ID" value="MDS0295865.1"/>
    <property type="molecule type" value="Genomic_DNA"/>
</dbReference>
<comment type="caution">
    <text evidence="3">The sequence shown here is derived from an EMBL/GenBank/DDBJ whole genome shotgun (WGS) entry which is preliminary data.</text>
</comment>